<dbReference type="InterPro" id="IPR000048">
    <property type="entry name" value="IQ_motif_EF-hand-BS"/>
</dbReference>
<comment type="similarity">
    <text evidence="2">Belongs to the DRC9 family.</text>
</comment>
<organism evidence="11 12">
    <name type="scientific">Dunaliella salina</name>
    <name type="common">Green alga</name>
    <name type="synonym">Protococcus salinus</name>
    <dbReference type="NCBI Taxonomy" id="3046"/>
    <lineage>
        <taxon>Eukaryota</taxon>
        <taxon>Viridiplantae</taxon>
        <taxon>Chlorophyta</taxon>
        <taxon>core chlorophytes</taxon>
        <taxon>Chlorophyceae</taxon>
        <taxon>CS clade</taxon>
        <taxon>Chlamydomonadales</taxon>
        <taxon>Dunaliellaceae</taxon>
        <taxon>Dunaliella</taxon>
    </lineage>
</organism>
<evidence type="ECO:0000256" key="5">
    <source>
        <dbReference type="ARBA" id="ARBA00022846"/>
    </source>
</evidence>
<keyword evidence="4" id="KW-0963">Cytoplasm</keyword>
<keyword evidence="5 11" id="KW-0282">Flagellum</keyword>
<keyword evidence="8" id="KW-0966">Cell projection</keyword>
<gene>
    <name evidence="11" type="ORF">DUNSADRAFT_11878</name>
</gene>
<evidence type="ECO:0000256" key="1">
    <source>
        <dbReference type="ARBA" id="ARBA00004611"/>
    </source>
</evidence>
<keyword evidence="12" id="KW-1185">Reference proteome</keyword>
<keyword evidence="7" id="KW-0206">Cytoskeleton</keyword>
<dbReference type="InterPro" id="IPR042618">
    <property type="entry name" value="IQCG"/>
</dbReference>
<dbReference type="Proteomes" id="UP000815325">
    <property type="component" value="Unassembled WGS sequence"/>
</dbReference>
<sequence>MSENTCMWVYSVLKRTLDKLALVGIITVDPKVQAQELTQSVGEEITRMIAQQKHLEQRFEELVSAQHYLRHLPNKSKLRENQKQMERTIEHERTTTSAVKQLRNDLKDEKIDHEERMREKKKVVEQLKHELKELHMATAVDTRFLKKDCFAGNETLQRLENTRLADMRKELTLVQQQLEIENGVHETSKEFLKRLSTRLQEESISWGQRHDDDLQSKDRDLELLKQNHIRDERRLKELEEKYKMELTLKGERDNKEAEEREKSEMDIMLHDKRVQSAIKIQAVFRGFLVRRGPSKKKGGKGGKKGKSKSPGRK</sequence>
<name>A0ABQ7H485_DUNSA</name>
<evidence type="ECO:0000256" key="4">
    <source>
        <dbReference type="ARBA" id="ARBA00022490"/>
    </source>
</evidence>
<evidence type="ECO:0000256" key="6">
    <source>
        <dbReference type="ARBA" id="ARBA00023069"/>
    </source>
</evidence>
<feature type="compositionally biased region" description="Basic residues" evidence="10">
    <location>
        <begin position="292"/>
        <end position="313"/>
    </location>
</feature>
<feature type="coiled-coil region" evidence="9">
    <location>
        <begin position="75"/>
        <end position="137"/>
    </location>
</feature>
<evidence type="ECO:0000313" key="11">
    <source>
        <dbReference type="EMBL" id="KAF5841671.1"/>
    </source>
</evidence>
<accession>A0ABQ7H485</accession>
<reference evidence="11" key="1">
    <citation type="submission" date="2017-08" db="EMBL/GenBank/DDBJ databases">
        <authorList>
            <person name="Polle J.E."/>
            <person name="Barry K."/>
            <person name="Cushman J."/>
            <person name="Schmutz J."/>
            <person name="Tran D."/>
            <person name="Hathwaick L.T."/>
            <person name="Yim W.C."/>
            <person name="Jenkins J."/>
            <person name="Mckie-Krisberg Z.M."/>
            <person name="Prochnik S."/>
            <person name="Lindquist E."/>
            <person name="Dockter R.B."/>
            <person name="Adam C."/>
            <person name="Molina H."/>
            <person name="Bunkerborg J."/>
            <person name="Jin E."/>
            <person name="Buchheim M."/>
            <person name="Magnuson J."/>
        </authorList>
    </citation>
    <scope>NUCLEOTIDE SEQUENCE</scope>
    <source>
        <strain evidence="11">CCAP 19/18</strain>
    </source>
</reference>
<proteinExistence type="inferred from homology"/>
<evidence type="ECO:0000256" key="7">
    <source>
        <dbReference type="ARBA" id="ARBA00023212"/>
    </source>
</evidence>
<dbReference type="PROSITE" id="PS50096">
    <property type="entry name" value="IQ"/>
    <property type="match status" value="1"/>
</dbReference>
<comment type="caution">
    <text evidence="11">The sequence shown here is derived from an EMBL/GenBank/DDBJ whole genome shotgun (WGS) entry which is preliminary data.</text>
</comment>
<dbReference type="EMBL" id="MU069480">
    <property type="protein sequence ID" value="KAF5841671.1"/>
    <property type="molecule type" value="Genomic_DNA"/>
</dbReference>
<evidence type="ECO:0000256" key="10">
    <source>
        <dbReference type="SAM" id="MobiDB-lite"/>
    </source>
</evidence>
<keyword evidence="6" id="KW-0969">Cilium</keyword>
<evidence type="ECO:0000256" key="2">
    <source>
        <dbReference type="ARBA" id="ARBA00008222"/>
    </source>
</evidence>
<dbReference type="PANTHER" id="PTHR14871">
    <property type="entry name" value="DYNEIN REGULATORY COMPLEX PROTEIN 9"/>
    <property type="match status" value="1"/>
</dbReference>
<evidence type="ECO:0000256" key="9">
    <source>
        <dbReference type="SAM" id="Coils"/>
    </source>
</evidence>
<evidence type="ECO:0000256" key="3">
    <source>
        <dbReference type="ARBA" id="ARBA00013738"/>
    </source>
</evidence>
<dbReference type="PANTHER" id="PTHR14871:SF1">
    <property type="entry name" value="DYNEIN REGULATORY COMPLEX PROTEIN 9"/>
    <property type="match status" value="1"/>
</dbReference>
<evidence type="ECO:0000256" key="8">
    <source>
        <dbReference type="ARBA" id="ARBA00023273"/>
    </source>
</evidence>
<comment type="subcellular location">
    <subcellularLocation>
        <location evidence="1">Cytoplasm</location>
        <location evidence="1">Cytoskeleton</location>
        <location evidence="1">Flagellum axoneme</location>
    </subcellularLocation>
</comment>
<evidence type="ECO:0000313" key="12">
    <source>
        <dbReference type="Proteomes" id="UP000815325"/>
    </source>
</evidence>
<feature type="region of interest" description="Disordered" evidence="10">
    <location>
        <begin position="289"/>
        <end position="313"/>
    </location>
</feature>
<keyword evidence="9" id="KW-0175">Coiled coil</keyword>
<dbReference type="Pfam" id="PF00612">
    <property type="entry name" value="IQ"/>
    <property type="match status" value="1"/>
</dbReference>
<protein>
    <recommendedName>
        <fullName evidence="3">Dynein regulatory complex protein 9</fullName>
    </recommendedName>
</protein>